<feature type="transmembrane region" description="Helical" evidence="2">
    <location>
        <begin position="192"/>
        <end position="213"/>
    </location>
</feature>
<feature type="transmembrane region" description="Helical" evidence="2">
    <location>
        <begin position="316"/>
        <end position="334"/>
    </location>
</feature>
<evidence type="ECO:0000313" key="9">
    <source>
        <dbReference type="Proteomes" id="UP000265716"/>
    </source>
</evidence>
<keyword evidence="2" id="KW-0472">Membrane</keyword>
<evidence type="ECO:0000313" key="5">
    <source>
        <dbReference type="EMBL" id="RHY67038.1"/>
    </source>
</evidence>
<evidence type="ECO:0000256" key="1">
    <source>
        <dbReference type="SAM" id="MobiDB-lite"/>
    </source>
</evidence>
<evidence type="ECO:0000313" key="3">
    <source>
        <dbReference type="EMBL" id="RHY03738.1"/>
    </source>
</evidence>
<evidence type="ECO:0000313" key="6">
    <source>
        <dbReference type="EMBL" id="RHY70547.1"/>
    </source>
</evidence>
<reference evidence="9 10" key="1">
    <citation type="submission" date="2018-08" db="EMBL/GenBank/DDBJ databases">
        <title>Aphanomyces genome sequencing and annotation.</title>
        <authorList>
            <person name="Minardi D."/>
            <person name="Oidtmann B."/>
            <person name="Van Der Giezen M."/>
            <person name="Studholme D.J."/>
        </authorList>
    </citation>
    <scope>NUCLEOTIDE SEQUENCE [LARGE SCALE GENOMIC DNA]</scope>
    <source>
        <strain evidence="8 10">197901</strain>
        <strain evidence="5 12">D2</strain>
        <strain evidence="7 14">FDL457</strain>
        <strain evidence="4 9">SA</strain>
        <strain evidence="6 13">Si</strain>
        <strain evidence="3 11">Yx</strain>
    </source>
</reference>
<organism evidence="8 10">
    <name type="scientific">Aphanomyces astaci</name>
    <name type="common">Crayfish plague agent</name>
    <dbReference type="NCBI Taxonomy" id="112090"/>
    <lineage>
        <taxon>Eukaryota</taxon>
        <taxon>Sar</taxon>
        <taxon>Stramenopiles</taxon>
        <taxon>Oomycota</taxon>
        <taxon>Saprolegniomycetes</taxon>
        <taxon>Saprolegniales</taxon>
        <taxon>Verrucalvaceae</taxon>
        <taxon>Aphanomyces</taxon>
    </lineage>
</organism>
<evidence type="ECO:0000313" key="11">
    <source>
        <dbReference type="Proteomes" id="UP000266239"/>
    </source>
</evidence>
<evidence type="ECO:0000313" key="12">
    <source>
        <dbReference type="Proteomes" id="UP000266643"/>
    </source>
</evidence>
<dbReference type="EMBL" id="QUTC01005316">
    <property type="protein sequence ID" value="RHY58866.1"/>
    <property type="molecule type" value="Genomic_DNA"/>
</dbReference>
<feature type="transmembrane region" description="Helical" evidence="2">
    <location>
        <begin position="130"/>
        <end position="151"/>
    </location>
</feature>
<evidence type="ECO:0000313" key="13">
    <source>
        <dbReference type="Proteomes" id="UP000283543"/>
    </source>
</evidence>
<feature type="transmembrane region" description="Helical" evidence="2">
    <location>
        <begin position="284"/>
        <end position="304"/>
    </location>
</feature>
<dbReference type="Proteomes" id="UP000265716">
    <property type="component" value="Unassembled WGS sequence"/>
</dbReference>
<dbReference type="Proteomes" id="UP000283543">
    <property type="component" value="Unassembled WGS sequence"/>
</dbReference>
<evidence type="ECO:0000313" key="10">
    <source>
        <dbReference type="Proteomes" id="UP000266196"/>
    </source>
</evidence>
<feature type="compositionally biased region" description="Low complexity" evidence="1">
    <location>
        <begin position="36"/>
        <end position="49"/>
    </location>
</feature>
<feature type="transmembrane region" description="Helical" evidence="2">
    <location>
        <begin position="393"/>
        <end position="418"/>
    </location>
</feature>
<feature type="transmembrane region" description="Helical" evidence="2">
    <location>
        <begin position="225"/>
        <end position="245"/>
    </location>
</feature>
<dbReference type="Proteomes" id="UP000286510">
    <property type="component" value="Unassembled WGS sequence"/>
</dbReference>
<feature type="transmembrane region" description="Helical" evidence="2">
    <location>
        <begin position="354"/>
        <end position="372"/>
    </location>
</feature>
<comment type="caution">
    <text evidence="8">The sequence shown here is derived from an EMBL/GenBank/DDBJ whole genome shotgun (WGS) entry which is preliminary data.</text>
</comment>
<evidence type="ECO:0000313" key="4">
    <source>
        <dbReference type="EMBL" id="RHY58866.1"/>
    </source>
</evidence>
<proteinExistence type="predicted"/>
<keyword evidence="2" id="KW-0812">Transmembrane</keyword>
<accession>A0A397FL38</accession>
<dbReference type="EMBL" id="QUTE01006859">
    <property type="protein sequence ID" value="RHZ31365.1"/>
    <property type="molecule type" value="Genomic_DNA"/>
</dbReference>
<evidence type="ECO:0000313" key="14">
    <source>
        <dbReference type="Proteomes" id="UP000286510"/>
    </source>
</evidence>
<dbReference type="Proteomes" id="UP000266196">
    <property type="component" value="Unassembled WGS sequence"/>
</dbReference>
<feature type="transmembrane region" description="Helical" evidence="2">
    <location>
        <begin position="460"/>
        <end position="477"/>
    </location>
</feature>
<dbReference type="Proteomes" id="UP000266239">
    <property type="component" value="Unassembled WGS sequence"/>
</dbReference>
<feature type="transmembrane region" description="Helical" evidence="2">
    <location>
        <begin position="103"/>
        <end position="124"/>
    </location>
</feature>
<sequence>MSPSIKNVAAAAASPARQDQLRHGETGPTILTPKLQSPHSQYQPSSSKAAAASSVENGVRGSFASTNSVVLLQHARTETPSLPLEHDAAATANSSHHCFVHAAWTLVSSVAIGAIFISVVVLVGSEGVHFLASFLVSILNYEMSWYSYAIIQTLLRPFQLYYEMDVLAPYRDTKKAVTVADAWSVRTGIPSVVMSVIVSALIMLLASGSIAILQLYGNLGLSTSTFYLVIAYVASTSFVAVACAMQTPTPMDGAILLLQQASFSINAFNTYFDFREVVDNTLRQIMLIDGGFSIAVAFVPIVILRILRSSEVARTGLTLLLDLFCLQYIPSLVLKLESVVDTLLKLDLDMDPELVIPLQGVYAIVSCFLVMWSTDLVTAMLPAPRPSSSVKQWMVVVAGIGASILSNVVLKVAVAPAHMPLLKWYHIVLMVLGSCLCHVGATFATLLRSMAKDTSLRTKWLVRLHYFLLLGFFLAMYKRVEWSAMYSTTIERDIRKFERKWQRLDNASFAAHEDDETQFNFLATVMQLFENVHMSYTPVELNEMFVRSTHGFLLDIGTCIVASVEGNVTGKHCFSGFG</sequence>
<dbReference type="VEuPathDB" id="FungiDB:H257_09289"/>
<name>A0A397FL38_APHAT</name>
<dbReference type="EMBL" id="QUTB01002940">
    <property type="protein sequence ID" value="RHY70547.1"/>
    <property type="molecule type" value="Genomic_DNA"/>
</dbReference>
<dbReference type="EMBL" id="QUTA01008423">
    <property type="protein sequence ID" value="RHY03738.1"/>
    <property type="molecule type" value="Genomic_DNA"/>
</dbReference>
<dbReference type="EMBL" id="QUTD01004607">
    <property type="protein sequence ID" value="RHY67038.1"/>
    <property type="molecule type" value="Genomic_DNA"/>
</dbReference>
<dbReference type="EMBL" id="QUTF01014552">
    <property type="protein sequence ID" value="RHZ12525.1"/>
    <property type="molecule type" value="Genomic_DNA"/>
</dbReference>
<dbReference type="Proteomes" id="UP000266643">
    <property type="component" value="Unassembled WGS sequence"/>
</dbReference>
<dbReference type="AlphaFoldDB" id="A0A397FL38"/>
<evidence type="ECO:0000256" key="2">
    <source>
        <dbReference type="SAM" id="Phobius"/>
    </source>
</evidence>
<gene>
    <name evidence="3" type="ORF">DYB25_007726</name>
    <name evidence="7" type="ORF">DYB26_008578</name>
    <name evidence="5" type="ORF">DYB30_011104</name>
    <name evidence="8" type="ORF">DYB31_010415</name>
    <name evidence="6" type="ORF">DYB34_005389</name>
    <name evidence="4" type="ORF">DYB38_002371</name>
</gene>
<keyword evidence="2" id="KW-1133">Transmembrane helix</keyword>
<feature type="transmembrane region" description="Helical" evidence="2">
    <location>
        <begin position="424"/>
        <end position="448"/>
    </location>
</feature>
<protein>
    <submittedName>
        <fullName evidence="8">Uncharacterized protein</fullName>
    </submittedName>
</protein>
<evidence type="ECO:0000313" key="7">
    <source>
        <dbReference type="EMBL" id="RHZ12525.1"/>
    </source>
</evidence>
<evidence type="ECO:0000313" key="8">
    <source>
        <dbReference type="EMBL" id="RHZ31365.1"/>
    </source>
</evidence>
<feature type="region of interest" description="Disordered" evidence="1">
    <location>
        <begin position="1"/>
        <end position="49"/>
    </location>
</feature>